<dbReference type="NCBIfam" id="NF002874">
    <property type="entry name" value="PRK03244.1"/>
    <property type="match status" value="1"/>
</dbReference>
<comment type="caution">
    <text evidence="6">The sequence shown here is derived from an EMBL/GenBank/DDBJ whole genome shotgun (WGS) entry which is preliminary data.</text>
</comment>
<dbReference type="NCBIfam" id="TIGR00707">
    <property type="entry name" value="argD"/>
    <property type="match status" value="1"/>
</dbReference>
<keyword evidence="5" id="KW-0055">Arginine biosynthesis</keyword>
<keyword evidence="1 5" id="KW-0032">Aminotransferase</keyword>
<dbReference type="InterPro" id="IPR005814">
    <property type="entry name" value="Aminotrans_3"/>
</dbReference>
<dbReference type="InterPro" id="IPR015422">
    <property type="entry name" value="PyrdxlP-dep_Trfase_small"/>
</dbReference>
<evidence type="ECO:0000256" key="5">
    <source>
        <dbReference type="HAMAP-Rule" id="MF_01107"/>
    </source>
</evidence>
<keyword evidence="4 5" id="KW-0663">Pyridoxal phosphate</keyword>
<accession>A0ABU3K9B8</accession>
<keyword evidence="7" id="KW-1185">Reference proteome</keyword>
<dbReference type="InterPro" id="IPR015421">
    <property type="entry name" value="PyrdxlP-dep_Trfase_major"/>
</dbReference>
<evidence type="ECO:0000256" key="1">
    <source>
        <dbReference type="ARBA" id="ARBA00022576"/>
    </source>
</evidence>
<dbReference type="Gene3D" id="3.90.1150.10">
    <property type="entry name" value="Aspartate Aminotransferase, domain 1"/>
    <property type="match status" value="1"/>
</dbReference>
<dbReference type="HAMAP" id="MF_01107">
    <property type="entry name" value="ArgD_aminotrans_3"/>
    <property type="match status" value="1"/>
</dbReference>
<comment type="catalytic activity">
    <reaction evidence="5">
        <text>N(2)-acetyl-L-ornithine + 2-oxoglutarate = N-acetyl-L-glutamate 5-semialdehyde + L-glutamate</text>
        <dbReference type="Rhea" id="RHEA:18049"/>
        <dbReference type="ChEBI" id="CHEBI:16810"/>
        <dbReference type="ChEBI" id="CHEBI:29123"/>
        <dbReference type="ChEBI" id="CHEBI:29985"/>
        <dbReference type="ChEBI" id="CHEBI:57805"/>
        <dbReference type="EC" id="2.6.1.11"/>
    </reaction>
</comment>
<evidence type="ECO:0000313" key="7">
    <source>
        <dbReference type="Proteomes" id="UP001250932"/>
    </source>
</evidence>
<comment type="cofactor">
    <cofactor evidence="5">
        <name>pyridoxal 5'-phosphate</name>
        <dbReference type="ChEBI" id="CHEBI:597326"/>
    </cofactor>
    <text evidence="5">Binds 1 pyridoxal phosphate per subunit.</text>
</comment>
<gene>
    <name evidence="5" type="primary">argD</name>
    <name evidence="6" type="ORF">PPG34_11645</name>
</gene>
<reference evidence="6 7" key="1">
    <citation type="journal article" date="2023" name="ISME J.">
        <title>Cultivation and genomic characterization of novel and ubiquitous marine nitrite-oxidizing bacteria from the Nitrospirales.</title>
        <authorList>
            <person name="Mueller A.J."/>
            <person name="Daebeler A."/>
            <person name="Herbold C.W."/>
            <person name="Kirkegaard R.H."/>
            <person name="Daims H."/>
        </authorList>
    </citation>
    <scope>NUCLEOTIDE SEQUENCE [LARGE SCALE GENOMIC DNA]</scope>
    <source>
        <strain evidence="6 7">EB</strain>
    </source>
</reference>
<comment type="subcellular location">
    <subcellularLocation>
        <location evidence="5">Cytoplasm</location>
    </subcellularLocation>
</comment>
<protein>
    <recommendedName>
        <fullName evidence="5">Acetylornithine aminotransferase</fullName>
        <shortName evidence="5">ACOAT</shortName>
        <ecNumber evidence="5">2.6.1.11</ecNumber>
    </recommendedName>
</protein>
<dbReference type="InterPro" id="IPR050103">
    <property type="entry name" value="Class-III_PLP-dep_AT"/>
</dbReference>
<dbReference type="PROSITE" id="PS00600">
    <property type="entry name" value="AA_TRANSFER_CLASS_3"/>
    <property type="match status" value="1"/>
</dbReference>
<comment type="miscellaneous">
    <text evidence="5">May also have succinyldiaminopimelate aminotransferase activity, thus carrying out the corresponding step in lysine biosynthesis.</text>
</comment>
<evidence type="ECO:0000256" key="2">
    <source>
        <dbReference type="ARBA" id="ARBA00022605"/>
    </source>
</evidence>
<dbReference type="PIRSF" id="PIRSF000521">
    <property type="entry name" value="Transaminase_4ab_Lys_Orn"/>
    <property type="match status" value="1"/>
</dbReference>
<dbReference type="NCBIfam" id="NF002325">
    <property type="entry name" value="PRK01278.1"/>
    <property type="match status" value="1"/>
</dbReference>
<evidence type="ECO:0000313" key="6">
    <source>
        <dbReference type="EMBL" id="MDT7043009.1"/>
    </source>
</evidence>
<comment type="subunit">
    <text evidence="5">Homodimer.</text>
</comment>
<dbReference type="Gene3D" id="3.40.640.10">
    <property type="entry name" value="Type I PLP-dependent aspartate aminotransferase-like (Major domain)"/>
    <property type="match status" value="1"/>
</dbReference>
<feature type="binding site" evidence="5">
    <location>
        <begin position="105"/>
        <end position="106"/>
    </location>
    <ligand>
        <name>pyridoxal 5'-phosphate</name>
        <dbReference type="ChEBI" id="CHEBI:597326"/>
    </ligand>
</feature>
<dbReference type="PANTHER" id="PTHR11986">
    <property type="entry name" value="AMINOTRANSFERASE CLASS III"/>
    <property type="match status" value="1"/>
</dbReference>
<dbReference type="InterPro" id="IPR004636">
    <property type="entry name" value="AcOrn/SuccOrn_fam"/>
</dbReference>
<organism evidence="6 7">
    <name type="scientific">Candidatus Nitronereus thalassa</name>
    <dbReference type="NCBI Taxonomy" id="3020898"/>
    <lineage>
        <taxon>Bacteria</taxon>
        <taxon>Pseudomonadati</taxon>
        <taxon>Nitrospirota</taxon>
        <taxon>Nitrospiria</taxon>
        <taxon>Nitrospirales</taxon>
        <taxon>Nitrospiraceae</taxon>
        <taxon>Candidatus Nitronereus</taxon>
    </lineage>
</organism>
<name>A0ABU3K9B8_9BACT</name>
<evidence type="ECO:0000256" key="4">
    <source>
        <dbReference type="ARBA" id="ARBA00022898"/>
    </source>
</evidence>
<dbReference type="PANTHER" id="PTHR11986:SF79">
    <property type="entry name" value="ACETYLORNITHINE AMINOTRANSFERASE, MITOCHONDRIAL"/>
    <property type="match status" value="1"/>
</dbReference>
<dbReference type="EMBL" id="JAQOUE010000001">
    <property type="protein sequence ID" value="MDT7043009.1"/>
    <property type="molecule type" value="Genomic_DNA"/>
</dbReference>
<dbReference type="Proteomes" id="UP001250932">
    <property type="component" value="Unassembled WGS sequence"/>
</dbReference>
<feature type="binding site" evidence="5">
    <location>
        <position position="138"/>
    </location>
    <ligand>
        <name>pyridoxal 5'-phosphate</name>
        <dbReference type="ChEBI" id="CHEBI:597326"/>
    </ligand>
</feature>
<dbReference type="EC" id="2.6.1.11" evidence="5"/>
<dbReference type="CDD" id="cd00610">
    <property type="entry name" value="OAT_like"/>
    <property type="match status" value="1"/>
</dbReference>
<keyword evidence="2 5" id="KW-0028">Amino-acid biosynthesis</keyword>
<feature type="binding site" evidence="5">
    <location>
        <position position="280"/>
    </location>
    <ligand>
        <name>N(2)-acetyl-L-ornithine</name>
        <dbReference type="ChEBI" id="CHEBI:57805"/>
    </ligand>
</feature>
<dbReference type="SUPFAM" id="SSF53383">
    <property type="entry name" value="PLP-dependent transferases"/>
    <property type="match status" value="1"/>
</dbReference>
<keyword evidence="3 5" id="KW-0808">Transferase</keyword>
<proteinExistence type="inferred from homology"/>
<comment type="pathway">
    <text evidence="5">Amino-acid biosynthesis; L-arginine biosynthesis; N(2)-acetyl-L-ornithine from L-glutamate: step 4/4.</text>
</comment>
<feature type="binding site" evidence="5">
    <location>
        <position position="141"/>
    </location>
    <ligand>
        <name>N(2)-acetyl-L-ornithine</name>
        <dbReference type="ChEBI" id="CHEBI:57805"/>
    </ligand>
</feature>
<feature type="modified residue" description="N6-(pyridoxal phosphate)lysine" evidence="5">
    <location>
        <position position="252"/>
    </location>
</feature>
<dbReference type="RefSeq" id="WP_313833486.1">
    <property type="nucleotide sequence ID" value="NZ_JAQOUE010000001.1"/>
</dbReference>
<dbReference type="Pfam" id="PF00202">
    <property type="entry name" value="Aminotran_3"/>
    <property type="match status" value="1"/>
</dbReference>
<keyword evidence="5" id="KW-0963">Cytoplasm</keyword>
<comment type="similarity">
    <text evidence="5">Belongs to the class-III pyridoxal-phosphate-dependent aminotransferase family. ArgD subfamily.</text>
</comment>
<feature type="binding site" evidence="5">
    <location>
        <begin position="223"/>
        <end position="226"/>
    </location>
    <ligand>
        <name>pyridoxal 5'-phosphate</name>
        <dbReference type="ChEBI" id="CHEBI:597326"/>
    </ligand>
</feature>
<dbReference type="InterPro" id="IPR015424">
    <property type="entry name" value="PyrdxlP-dep_Trfase"/>
</dbReference>
<feature type="binding site" evidence="5">
    <location>
        <position position="281"/>
    </location>
    <ligand>
        <name>pyridoxal 5'-phosphate</name>
        <dbReference type="ChEBI" id="CHEBI:597326"/>
    </ligand>
</feature>
<dbReference type="GO" id="GO:0003992">
    <property type="term" value="F:N2-acetyl-L-ornithine:2-oxoglutarate 5-aminotransferase activity"/>
    <property type="evidence" value="ECO:0007669"/>
    <property type="project" value="UniProtKB-EC"/>
</dbReference>
<evidence type="ECO:0000256" key="3">
    <source>
        <dbReference type="ARBA" id="ARBA00022679"/>
    </source>
</evidence>
<sequence>MLTEELEHDSSEYLMPTYARLPISIVRGQGCKVYDAEGREYLDCVAGVAVNILGHGHPDLVNAIEKQARHLIHASNLYYSEPQVRLAKKLAELSFGDKVFFCNSGAEANEAAIKLARKYSTETFGPERCEFITMHNSFHGRTLATLTATGQSKVHKGFAPLPVGFSYATLNDLDSVKSLMTPRTAAILVEPIQGEGGVVVADQSFMKELRALCTERQILLILDEIQTGIGRTGTMFAYEQYGIEPDIMTLAKGLGGGVPIGACIATDHVAQAFSPGSHGSTFGGNPLACAASLAVLRVIEDSQLLEKVQAIGSYLTKGLQELQSRIPLIKDIRGIGLLQGMELSIEGKSVVQDCQARRVLINCTVDRVLRFIPPLIITQKDVDQLIGVLSAVLSKRL</sequence>
<dbReference type="InterPro" id="IPR049704">
    <property type="entry name" value="Aminotrans_3_PPA_site"/>
</dbReference>